<reference evidence="2" key="1">
    <citation type="submission" date="2016-09" db="EMBL/GenBank/DDBJ databases">
        <authorList>
            <person name="Gulvik C.A."/>
        </authorList>
    </citation>
    <scope>NUCLEOTIDE SEQUENCE [LARGE SCALE GENOMIC DNA]</scope>
    <source>
        <strain evidence="2">LMG 26306</strain>
    </source>
</reference>
<evidence type="ECO:0000313" key="2">
    <source>
        <dbReference type="Proteomes" id="UP000094764"/>
    </source>
</evidence>
<dbReference type="STRING" id="903983.BCR23_10220"/>
<dbReference type="OrthoDB" id="2183039at2"/>
<comment type="caution">
    <text evidence="1">The sequence shown here is derived from an EMBL/GenBank/DDBJ whole genome shotgun (WGS) entry which is preliminary data.</text>
</comment>
<dbReference type="EMBL" id="MIKB01000016">
    <property type="protein sequence ID" value="OEG15202.1"/>
    <property type="molecule type" value="Genomic_DNA"/>
</dbReference>
<dbReference type="AlphaFoldDB" id="A0A1E5GR95"/>
<sequence length="248" mass="28217">MIRNKQLFILLLLIVVIVTSGCSKGNPHKRLSKDDQSLVWISDRERAFGDSDYVDLKTEEEAFKVLKNKYKVAIPPYYEQAKKLVAKDITTDAVQPGETKYLILARDKEVEFRTVYTFYQEEKLQTMAVINFYYTFSSDAKKARLERQVVNIKIAPANGKLPKDNYKEITQDLGALMKLPEPTISEGIQGFEKQIKESGKQFKNESVAIVTNSVGLNKNEELAKSISAIYDGGGNLKEIYAEIWDQTE</sequence>
<name>A0A1E5GR95_9ENTE</name>
<dbReference type="Proteomes" id="UP000094764">
    <property type="component" value="Unassembled WGS sequence"/>
</dbReference>
<accession>A0A1E5GR95</accession>
<proteinExistence type="predicted"/>
<gene>
    <name evidence="1" type="ORF">BCR23_10220</name>
</gene>
<evidence type="ECO:0000313" key="1">
    <source>
        <dbReference type="EMBL" id="OEG15202.1"/>
    </source>
</evidence>
<protein>
    <submittedName>
        <fullName evidence="1">Uncharacterized protein</fullName>
    </submittedName>
</protein>
<dbReference type="PROSITE" id="PS51257">
    <property type="entry name" value="PROKAR_LIPOPROTEIN"/>
    <property type="match status" value="1"/>
</dbReference>
<organism evidence="1 2">
    <name type="scientific">Enterococcus quebecensis</name>
    <dbReference type="NCBI Taxonomy" id="903983"/>
    <lineage>
        <taxon>Bacteria</taxon>
        <taxon>Bacillati</taxon>
        <taxon>Bacillota</taxon>
        <taxon>Bacilli</taxon>
        <taxon>Lactobacillales</taxon>
        <taxon>Enterococcaceae</taxon>
        <taxon>Enterococcus</taxon>
    </lineage>
</organism>
<keyword evidence="2" id="KW-1185">Reference proteome</keyword>
<dbReference type="RefSeq" id="WP_069635691.1">
    <property type="nucleotide sequence ID" value="NZ_JXKZ01000005.1"/>
</dbReference>